<dbReference type="EMBL" id="WBMO01000001">
    <property type="protein sequence ID" value="MDV2476532.1"/>
    <property type="molecule type" value="Genomic_DNA"/>
</dbReference>
<sequence>MTTNDHEPSTNDHEPSLWELLGLDPQTTVPPVPDDAWDRAVRIATDPDTPAVGADLIPADEPDDLDVDPVAPGVDPGSDDNAPVRQEHHEPAFDHSAFGDAGDSDPGVDEPYAYPDPGVTDDPGLA</sequence>
<evidence type="ECO:0000256" key="1">
    <source>
        <dbReference type="SAM" id="MobiDB-lite"/>
    </source>
</evidence>
<dbReference type="Proteomes" id="UP001275440">
    <property type="component" value="Unassembled WGS sequence"/>
</dbReference>
<accession>A0ABU3WRA7</accession>
<evidence type="ECO:0000313" key="2">
    <source>
        <dbReference type="EMBL" id="MDV2476532.1"/>
    </source>
</evidence>
<keyword evidence="3" id="KW-1185">Reference proteome</keyword>
<feature type="compositionally biased region" description="Basic and acidic residues" evidence="1">
    <location>
        <begin position="1"/>
        <end position="16"/>
    </location>
</feature>
<feature type="region of interest" description="Disordered" evidence="1">
    <location>
        <begin position="1"/>
        <end position="126"/>
    </location>
</feature>
<reference evidence="2 3" key="1">
    <citation type="submission" date="2019-10" db="EMBL/GenBank/DDBJ databases">
        <title>Draft Genome Assembly of Rhodococcus zopfii DSM44189.</title>
        <authorList>
            <person name="Sutton J.M."/>
            <person name="Akob D.M."/>
            <person name="Bushman T.J."/>
        </authorList>
    </citation>
    <scope>NUCLEOTIDE SEQUENCE [LARGE SCALE GENOMIC DNA]</scope>
    <source>
        <strain evidence="2 3">DSM 44189</strain>
    </source>
</reference>
<proteinExistence type="predicted"/>
<organism evidence="2 3">
    <name type="scientific">Rhodococcus zopfii</name>
    <dbReference type="NCBI Taxonomy" id="43772"/>
    <lineage>
        <taxon>Bacteria</taxon>
        <taxon>Bacillati</taxon>
        <taxon>Actinomycetota</taxon>
        <taxon>Actinomycetes</taxon>
        <taxon>Mycobacteriales</taxon>
        <taxon>Nocardiaceae</taxon>
        <taxon>Rhodococcus</taxon>
    </lineage>
</organism>
<gene>
    <name evidence="2" type="ORF">F8M49_16565</name>
</gene>
<comment type="caution">
    <text evidence="2">The sequence shown here is derived from an EMBL/GenBank/DDBJ whole genome shotgun (WGS) entry which is preliminary data.</text>
</comment>
<name>A0ABU3WRA7_9NOCA</name>
<evidence type="ECO:0000313" key="3">
    <source>
        <dbReference type="Proteomes" id="UP001275440"/>
    </source>
</evidence>
<feature type="compositionally biased region" description="Acidic residues" evidence="1">
    <location>
        <begin position="58"/>
        <end position="67"/>
    </location>
</feature>
<protein>
    <submittedName>
        <fullName evidence="2">Uncharacterized protein</fullName>
    </submittedName>
</protein>